<feature type="compositionally biased region" description="Basic and acidic residues" evidence="1">
    <location>
        <begin position="521"/>
        <end position="532"/>
    </location>
</feature>
<dbReference type="InterPro" id="IPR057537">
    <property type="entry name" value="C2_C2CD3_N"/>
</dbReference>
<dbReference type="PANTHER" id="PTHR21254">
    <property type="entry name" value="C2 DOMAIN-CONTAINING PROTEIN 3"/>
    <property type="match status" value="1"/>
</dbReference>
<accession>A0A7I8W457</accession>
<dbReference type="GO" id="GO:0071539">
    <property type="term" value="P:protein localization to centrosome"/>
    <property type="evidence" value="ECO:0007669"/>
    <property type="project" value="TreeGrafter"/>
</dbReference>
<dbReference type="Pfam" id="PF00168">
    <property type="entry name" value="C2"/>
    <property type="match status" value="1"/>
</dbReference>
<feature type="region of interest" description="Disordered" evidence="1">
    <location>
        <begin position="2229"/>
        <end position="2252"/>
    </location>
</feature>
<feature type="compositionally biased region" description="Basic and acidic residues" evidence="1">
    <location>
        <begin position="2363"/>
        <end position="2375"/>
    </location>
</feature>
<dbReference type="OrthoDB" id="79771at2759"/>
<feature type="region of interest" description="Disordered" evidence="1">
    <location>
        <begin position="2363"/>
        <end position="2434"/>
    </location>
</feature>
<dbReference type="Gene3D" id="2.60.40.150">
    <property type="entry name" value="C2 domain"/>
    <property type="match status" value="1"/>
</dbReference>
<feature type="compositionally biased region" description="Basic residues" evidence="1">
    <location>
        <begin position="246"/>
        <end position="256"/>
    </location>
</feature>
<dbReference type="CDD" id="cd00030">
    <property type="entry name" value="C2"/>
    <property type="match status" value="1"/>
</dbReference>
<feature type="region of interest" description="Disordered" evidence="1">
    <location>
        <begin position="471"/>
        <end position="540"/>
    </location>
</feature>
<proteinExistence type="predicted"/>
<name>A0A7I8W457_9ANNE</name>
<evidence type="ECO:0000313" key="4">
    <source>
        <dbReference type="Proteomes" id="UP000549394"/>
    </source>
</evidence>
<dbReference type="Proteomes" id="UP000549394">
    <property type="component" value="Unassembled WGS sequence"/>
</dbReference>
<feature type="region of interest" description="Disordered" evidence="1">
    <location>
        <begin position="1046"/>
        <end position="1069"/>
    </location>
</feature>
<feature type="compositionally biased region" description="Basic and acidic residues" evidence="1">
    <location>
        <begin position="2493"/>
        <end position="2511"/>
    </location>
</feature>
<dbReference type="GO" id="GO:0034451">
    <property type="term" value="C:centriolar satellite"/>
    <property type="evidence" value="ECO:0007669"/>
    <property type="project" value="TreeGrafter"/>
</dbReference>
<feature type="domain" description="C2" evidence="2">
    <location>
        <begin position="1917"/>
        <end position="2049"/>
    </location>
</feature>
<feature type="region of interest" description="Disordered" evidence="1">
    <location>
        <begin position="2493"/>
        <end position="2525"/>
    </location>
</feature>
<dbReference type="SUPFAM" id="SSF49562">
    <property type="entry name" value="C2 domain (Calcium/lipid-binding domain, CaLB)"/>
    <property type="match status" value="2"/>
</dbReference>
<feature type="region of interest" description="Disordered" evidence="1">
    <location>
        <begin position="179"/>
        <end position="273"/>
    </location>
</feature>
<dbReference type="SMART" id="SM00239">
    <property type="entry name" value="C2"/>
    <property type="match status" value="3"/>
</dbReference>
<feature type="region of interest" description="Disordered" evidence="1">
    <location>
        <begin position="2538"/>
        <end position="2570"/>
    </location>
</feature>
<feature type="region of interest" description="Disordered" evidence="1">
    <location>
        <begin position="2160"/>
        <end position="2185"/>
    </location>
</feature>
<dbReference type="PROSITE" id="PS50004">
    <property type="entry name" value="C2"/>
    <property type="match status" value="1"/>
</dbReference>
<sequence>MKSGITKKVTAKSNIYTKRAEKWIRGFVKASTTLPPKVQGQLRCYLRLRVDEVLWYTAKPPKTTFVRVIWWGEDGPGTVFRPIDSRLDNGSTRAETDSKFEVRSGPKQFSAYLKDMGNLILEVLAEGYVPIGVATVPNLQKLNAQTNISGLYPIRTQSGENMGELKIALHFQSIADNAETSSIPTPDISVTGSIEPEPVNPPQFIRMEKPRVDISDDPFMSPDTNRSFPSGVDSKLQQFSTERPSRSRRKVSKSRSRSGSTDKKDKKGVFNHKNGLNYDEVRSSYCDDVEKLVMNDNPIEIKENGSSGKEDLLSNILERGVKLRNEMAISSRSSKPLKSCLRKSDEFFGLREQYDFDDGLYAQEILKHSDYENDGFKRAVDLVVGDTFATERLRTIKAFNNNLDSSDAASMTDVNDPIYDDKILNNLLYNETVLSSSDISDGAEEEIIRTLGKDSMKSSSEKKAGIERLNLSLECDGNKRPPSRTSSAGSLTSTPLSTPRVKKAGRKRSKSAGKRRTRSSSSEKRCASDSETRRRKLGKKKLDTSKALTIDRVALLGKVSVARINVSKLSLKSLESTKKKKKAKDLKGKPPRPGSGTKSSTYFIEYHFPCSVTDTRSRKSSMGTEIVRFASKKIVDGDINFGHKTAFPVVFDGSGIEKWIKSKIVYKVFSKTPGNRIPKLIGTSILYLKNVIMSPELFISEGLDVRDRARDGDISSDTGNEANCPIIGKLKVTLELAGNENEKFQEQIQKAKVADVSDSKTLKMLTTPETIEVVRQEPENRSINNNSTPYSPITLQTMIMIPQGTGISFQGISTMKSSSTESAVTMQDQSFRNSFLSCRMFWSDEVYSSCTCWGTFDPEYHFVQVTPVIFDQTMVERFKNNWAIIEVWNKSVNSEENQLIGLVKLSVHQFYISYKDRAIAESLIQSEYPVIAIDGVLPIIHPISHKQYGSLKVVLAIGTQDQIFRFQRSRSQNYSKPTEIQKTKTNNERYKLAVTKEYSKSNLFDGAHSQLVFKRDSFGKGKKHFFIKKKSIGKYSKKIKNRNCSAGSNKKLLANDNEDGEGRYDNNQKKSLPLHKFKISSDILKSSSQDSSNTSEGMPILRNNDLMSLKRSERMQSKGINLKDFSINDNDIFINERTGEKFSFVNGTMKTIDNCQKSFKGVDILYDPPQKISLQSKSKDSPQKIQLNYEKYSRKSKKNSGKKEFRADCKCKYKEREEDFFSHSHSFDTEDESGEDVRVNRRKKFEFIISGRSVDEFGKSNKIKEKVIKNTTATRDDWRLIFSKNKKTSKSKNNYREERSPKSLSIFDLLPSRAVIGLPVLSSTKLDNNRNANAYMNMNDNFDHIFEVNIESIKSLANFDSLLWGEADCFVQYHFPTQIRERTNPNVQPAPVLKAYRTATTLCIPDPKFGDKLRHKLTLAESSAIQREIVGACAGAGGGAGGISFEIWCRFYHPNVRDQVVAKTQLPVAKLCALATMHRYGEPSEQTFHLPLSNILPEHARDHDPEADIPHSEPSGFLEISVNYQSKVSRLLKDKECDQNTIRLSVNIQKICGLRAAAVNASKSEPSLSFTPDIGLNPYLRVNLSMLTKDEERITQTIARTLAGNFSCHFDFPLPLLWFEGDDTRTLAEDFEREYLILELWHQANEGLMDSRSRRTYSTSPDSLIAICLVPLRHLLTKPSGIRSWFPLQTAEAVQQNDKSLQEYLSPEYGLENVVGGLEVGMKLSRGIDDWRRIVDIGRVNGWEPDNEIEQVEHDFEEDFTGQECSFSFKVNHLTFPINKEESEQKLHVYIKLRFFNNPPFFSHLWKVQVNSYGYATVDANLHKEFKVESSRSLNWYLREEQLEVQVWSTKEPRSTKERPVQKDKLIGSAYIDLLPTKKSRKISGVYPLFKPACSNMGGACIHVSLDMHSSITDKVGDYSNIRTVDDVPDDCFLTRICIERAFHLPLVDCPNTKDKIAPSAYVTFQSAEKDDPLCTAAQTSSNPIWNYEADTLLYKYLLHSKEKDLIFKVWHARKSDLLPEISTDKVLGYVTVDLKPLKAGLQQISGYYNIMDFVGKCQGQIFICVAPVLIRSSNIDKVQLGSTTPAPIRPLSPNFEIEVKSMSKSSSDVFSALRHWHQQVRTAKYDIQPSSPSRSDLMKELKSNMSELDNITGKLKEKLNFSPPRIESDRYKSPSENRSTDEEFLPILERARALLNSSENTSKSPDSSLTDFLPRRYNQTLTQQHIGISEDRIYNSNNNSSTLVSDKEEELNDTINAEEEEKDGEEANAYAAAYTEENSREISWISSAHHSKSQDMLNTDMELNGDLDLEEELQSNSLILLPKSLNNVSDVDFSNWEVGMNTMAVLREEIVEVVESKEIASENINENRTEEDNSQKTSSSPITIIESDQEKKLLPNKALDDEEKEETSRKSSSSTMLDVSLPGLSDKEDSTVKKSVEAENFQVINSSEIQSTELQTNEVSLKTDRERVRDRIEAAGLVWSSDEDEVEIEISEAEKLDSSESDQNEIHPVEDNTDNPYKPEEIPDDVNIPEELDELEEQLEVRSSVSSIRKDNEEVNSQIEDQNSQDNSFELDDIPKERNLNLLATMPSDRLKTTISLSSKPDEKKTMPSFSLKTLPTAEQTKRIAKIFSSKFNARLNSINYHTSPILVKNTSKTKPIIKKTVLPPMDSKVKVFMGEKCLGVLTYHEASKKAKSNNLKLILSKEIEDQYPIYKLMTLKELGEEEQRLKKKKREFKMFTIKGKIDDRDFEVKMKKIEEVIKRDKSAKIFINSSEEEKLSDIFKRITNSTKEFARIKESITAKQSIQIQLVPLSSDGNATENLRPLSNDELRREKES</sequence>
<feature type="compositionally biased region" description="Polar residues" evidence="1">
    <location>
        <begin position="483"/>
        <end position="497"/>
    </location>
</feature>
<feature type="region of interest" description="Disordered" evidence="1">
    <location>
        <begin position="577"/>
        <end position="598"/>
    </location>
</feature>
<dbReference type="InterPro" id="IPR000008">
    <property type="entry name" value="C2_dom"/>
</dbReference>
<feature type="compositionally biased region" description="Polar residues" evidence="1">
    <location>
        <begin position="2556"/>
        <end position="2569"/>
    </location>
</feature>
<dbReference type="GO" id="GO:0005814">
    <property type="term" value="C:centriole"/>
    <property type="evidence" value="ECO:0007669"/>
    <property type="project" value="TreeGrafter"/>
</dbReference>
<dbReference type="EMBL" id="CAJFCJ010000017">
    <property type="protein sequence ID" value="CAD5122447.1"/>
    <property type="molecule type" value="Genomic_DNA"/>
</dbReference>
<keyword evidence="4" id="KW-1185">Reference proteome</keyword>
<feature type="compositionally biased region" description="Basic and acidic residues" evidence="1">
    <location>
        <begin position="2167"/>
        <end position="2182"/>
    </location>
</feature>
<evidence type="ECO:0000313" key="3">
    <source>
        <dbReference type="EMBL" id="CAD5122447.1"/>
    </source>
</evidence>
<protein>
    <submittedName>
        <fullName evidence="3">DgyrCDS10872</fullName>
    </submittedName>
</protein>
<feature type="compositionally biased region" description="Basic and acidic residues" evidence="1">
    <location>
        <begin position="2825"/>
        <end position="2835"/>
    </location>
</feature>
<feature type="compositionally biased region" description="Polar residues" evidence="1">
    <location>
        <begin position="179"/>
        <end position="192"/>
    </location>
</feature>
<dbReference type="GO" id="GO:0060271">
    <property type="term" value="P:cilium assembly"/>
    <property type="evidence" value="ECO:0007669"/>
    <property type="project" value="TreeGrafter"/>
</dbReference>
<comment type="caution">
    <text evidence="3">The sequence shown here is derived from an EMBL/GenBank/DDBJ whole genome shotgun (WGS) entry which is preliminary data.</text>
</comment>
<feature type="compositionally biased region" description="Basic residues" evidence="1">
    <location>
        <begin position="500"/>
        <end position="518"/>
    </location>
</feature>
<organism evidence="3 4">
    <name type="scientific">Dimorphilus gyrociliatus</name>
    <dbReference type="NCBI Taxonomy" id="2664684"/>
    <lineage>
        <taxon>Eukaryota</taxon>
        <taxon>Metazoa</taxon>
        <taxon>Spiralia</taxon>
        <taxon>Lophotrochozoa</taxon>
        <taxon>Annelida</taxon>
        <taxon>Polychaeta</taxon>
        <taxon>Polychaeta incertae sedis</taxon>
        <taxon>Dinophilidae</taxon>
        <taxon>Dimorphilus</taxon>
    </lineage>
</organism>
<feature type="compositionally biased region" description="Polar residues" evidence="1">
    <location>
        <begin position="2235"/>
        <end position="2245"/>
    </location>
</feature>
<dbReference type="InterPro" id="IPR035892">
    <property type="entry name" value="C2_domain_sf"/>
</dbReference>
<dbReference type="GO" id="GO:0061511">
    <property type="term" value="P:centriole elongation"/>
    <property type="evidence" value="ECO:0007669"/>
    <property type="project" value="TreeGrafter"/>
</dbReference>
<dbReference type="Pfam" id="PF25339">
    <property type="entry name" value="C2_C2CD3_N"/>
    <property type="match status" value="1"/>
</dbReference>
<evidence type="ECO:0000256" key="1">
    <source>
        <dbReference type="SAM" id="MobiDB-lite"/>
    </source>
</evidence>
<gene>
    <name evidence="3" type="ORF">DGYR_LOCUS10258</name>
</gene>
<dbReference type="PANTHER" id="PTHR21254:SF1">
    <property type="entry name" value="C2 DOMAIN-CONTAINING PROTEIN 3"/>
    <property type="match status" value="1"/>
</dbReference>
<evidence type="ECO:0000259" key="2">
    <source>
        <dbReference type="PROSITE" id="PS50004"/>
    </source>
</evidence>
<feature type="region of interest" description="Disordered" evidence="1">
    <location>
        <begin position="2814"/>
        <end position="2835"/>
    </location>
</feature>
<reference evidence="3 4" key="1">
    <citation type="submission" date="2020-08" db="EMBL/GenBank/DDBJ databases">
        <authorList>
            <person name="Hejnol A."/>
        </authorList>
    </citation>
    <scope>NUCLEOTIDE SEQUENCE [LARGE SCALE GENOMIC DNA]</scope>
</reference>